<evidence type="ECO:0000313" key="1">
    <source>
        <dbReference type="EMBL" id="TFK85450.1"/>
    </source>
</evidence>
<protein>
    <recommendedName>
        <fullName evidence="3">F-box domain-containing protein</fullName>
    </recommendedName>
</protein>
<organism evidence="1 2">
    <name type="scientific">Polyporus arcularius HHB13444</name>
    <dbReference type="NCBI Taxonomy" id="1314778"/>
    <lineage>
        <taxon>Eukaryota</taxon>
        <taxon>Fungi</taxon>
        <taxon>Dikarya</taxon>
        <taxon>Basidiomycota</taxon>
        <taxon>Agaricomycotina</taxon>
        <taxon>Agaricomycetes</taxon>
        <taxon>Polyporales</taxon>
        <taxon>Polyporaceae</taxon>
        <taxon>Polyporus</taxon>
    </lineage>
</organism>
<dbReference type="EMBL" id="ML211252">
    <property type="protein sequence ID" value="TFK85450.1"/>
    <property type="molecule type" value="Genomic_DNA"/>
</dbReference>
<dbReference type="SUPFAM" id="SSF52047">
    <property type="entry name" value="RNI-like"/>
    <property type="match status" value="1"/>
</dbReference>
<accession>A0A5C3PB66</accession>
<proteinExistence type="predicted"/>
<evidence type="ECO:0008006" key="3">
    <source>
        <dbReference type="Google" id="ProtNLM"/>
    </source>
</evidence>
<dbReference type="AlphaFoldDB" id="A0A5C3PB66"/>
<evidence type="ECO:0000313" key="2">
    <source>
        <dbReference type="Proteomes" id="UP000308197"/>
    </source>
</evidence>
<dbReference type="Gene3D" id="3.80.10.10">
    <property type="entry name" value="Ribonuclease Inhibitor"/>
    <property type="match status" value="1"/>
</dbReference>
<dbReference type="Proteomes" id="UP000308197">
    <property type="component" value="Unassembled WGS sequence"/>
</dbReference>
<dbReference type="InParanoid" id="A0A5C3PB66"/>
<reference evidence="1 2" key="1">
    <citation type="journal article" date="2019" name="Nat. Ecol. Evol.">
        <title>Megaphylogeny resolves global patterns of mushroom evolution.</title>
        <authorList>
            <person name="Varga T."/>
            <person name="Krizsan K."/>
            <person name="Foldi C."/>
            <person name="Dima B."/>
            <person name="Sanchez-Garcia M."/>
            <person name="Sanchez-Ramirez S."/>
            <person name="Szollosi G.J."/>
            <person name="Szarkandi J.G."/>
            <person name="Papp V."/>
            <person name="Albert L."/>
            <person name="Andreopoulos W."/>
            <person name="Angelini C."/>
            <person name="Antonin V."/>
            <person name="Barry K.W."/>
            <person name="Bougher N.L."/>
            <person name="Buchanan P."/>
            <person name="Buyck B."/>
            <person name="Bense V."/>
            <person name="Catcheside P."/>
            <person name="Chovatia M."/>
            <person name="Cooper J."/>
            <person name="Damon W."/>
            <person name="Desjardin D."/>
            <person name="Finy P."/>
            <person name="Geml J."/>
            <person name="Haridas S."/>
            <person name="Hughes K."/>
            <person name="Justo A."/>
            <person name="Karasinski D."/>
            <person name="Kautmanova I."/>
            <person name="Kiss B."/>
            <person name="Kocsube S."/>
            <person name="Kotiranta H."/>
            <person name="LaButti K.M."/>
            <person name="Lechner B.E."/>
            <person name="Liimatainen K."/>
            <person name="Lipzen A."/>
            <person name="Lukacs Z."/>
            <person name="Mihaltcheva S."/>
            <person name="Morgado L.N."/>
            <person name="Niskanen T."/>
            <person name="Noordeloos M.E."/>
            <person name="Ohm R.A."/>
            <person name="Ortiz-Santana B."/>
            <person name="Ovrebo C."/>
            <person name="Racz N."/>
            <person name="Riley R."/>
            <person name="Savchenko A."/>
            <person name="Shiryaev A."/>
            <person name="Soop K."/>
            <person name="Spirin V."/>
            <person name="Szebenyi C."/>
            <person name="Tomsovsky M."/>
            <person name="Tulloss R.E."/>
            <person name="Uehling J."/>
            <person name="Grigoriev I.V."/>
            <person name="Vagvolgyi C."/>
            <person name="Papp T."/>
            <person name="Martin F.M."/>
            <person name="Miettinen O."/>
            <person name="Hibbett D.S."/>
            <person name="Nagy L.G."/>
        </authorList>
    </citation>
    <scope>NUCLEOTIDE SEQUENCE [LARGE SCALE GENOMIC DNA]</scope>
    <source>
        <strain evidence="1 2">HHB13444</strain>
    </source>
</reference>
<gene>
    <name evidence="1" type="ORF">K466DRAFT_601145</name>
</gene>
<sequence>MSQPLLRHLGPRQNLRGRHLHNLTNRRVAVAGPVAPAERVLASDDLAPLVWAHFLQPKYTPQERNEIINYMLINSTCWRTAAHLLWGNLEDILKLLDLLDLHKWEYPKINRQLRGQAYLNYITAWEHFIRGSQQFERFILYSEAVLSVNISSVTVVPGVFALISSWFVDSTMSPFPSLRQLDWSEAAADNDDMLHLLAPSLRALVIRTFDFPDAHDSTEVFQQWLARVCVKVATVCPEIKSLGLEAATKLTLAPATLRYFRSLDRLDVVRVNIDTGEHYPAPQSISCLTELRLRAFEGSSALFECLEQICPFMINLRIIELQSWSHRYYPDDPDFIHHIEALRDMPQLEVVLLHFVNHEFRFSDHHLLTLVMSWPRLRQLALTFQIERKTPVPTIQTLGRVATVCPELRAISLPRLMGIPACDKTPLSIIAPHNHPLNEIRIQHLDGDDSVRRGAEISDVLSAAFPRLLDFYVNKGFQESQNAVLSPFLLRARVTFLDTMNQQAPYLYC</sequence>
<name>A0A5C3PB66_9APHY</name>
<dbReference type="InterPro" id="IPR032675">
    <property type="entry name" value="LRR_dom_sf"/>
</dbReference>
<keyword evidence="2" id="KW-1185">Reference proteome</keyword>